<dbReference type="InterPro" id="IPR013785">
    <property type="entry name" value="Aldolase_TIM"/>
</dbReference>
<dbReference type="SMART" id="SM01133">
    <property type="entry name" value="DeoC"/>
    <property type="match status" value="1"/>
</dbReference>
<keyword evidence="4 8" id="KW-0456">Lyase</keyword>
<protein>
    <recommendedName>
        <fullName evidence="3 7">Deoxyribose-phosphate aldolase</fullName>
        <ecNumber evidence="3 7">4.1.2.4</ecNumber>
    </recommendedName>
</protein>
<dbReference type="Proteomes" id="UP001375743">
    <property type="component" value="Unassembled WGS sequence"/>
</dbReference>
<name>A0ABU8XQG6_9PROT</name>
<dbReference type="PANTHER" id="PTHR10889:SF3">
    <property type="entry name" value="DEOXYRIBOSE-PHOSPHATE ALDOLASE"/>
    <property type="match status" value="1"/>
</dbReference>
<sequence length="267" mass="27234">MPSPDLPALIARARTATADADLATRAVPLLDLTSLRGDESSTEIEALCDRAERHGTAAVCIYRAHLALARKRLAGGTVRLATVANFPDGSDDLARAAEETAAAVAAGADEVDVVAPIQAIRDGDIGLVGELVEACREAAGARTTLKLILETGSLREPDLITAAARTAVMAGIDFLKTSTGKAAVGATLEAAALLLAVIEEAGGRVGFKAAGGIRTAADAAAYLALADAIMGPDWASPRTFRFGASSLLDDLLRVAGREEAIGTGGSY</sequence>
<dbReference type="Pfam" id="PF01791">
    <property type="entry name" value="DeoC"/>
    <property type="match status" value="1"/>
</dbReference>
<keyword evidence="5" id="KW-0704">Schiff base</keyword>
<dbReference type="InterPro" id="IPR002915">
    <property type="entry name" value="DeoC/FbaB/LacD_aldolase"/>
</dbReference>
<proteinExistence type="inferred from homology"/>
<reference evidence="8 9" key="1">
    <citation type="submission" date="2024-01" db="EMBL/GenBank/DDBJ databases">
        <title>Multi-omics insights into the function and evolution of sodium benzoate biodegradation pathways in Benzoatithermus flavus gen. nov., sp. nov. from hot spring.</title>
        <authorList>
            <person name="Hu C.-J."/>
            <person name="Li W.-J."/>
        </authorList>
    </citation>
    <scope>NUCLEOTIDE SEQUENCE [LARGE SCALE GENOMIC DNA]</scope>
    <source>
        <strain evidence="8 9">SYSU G07066</strain>
    </source>
</reference>
<comment type="caution">
    <text evidence="8">The sequence shown here is derived from an EMBL/GenBank/DDBJ whole genome shotgun (WGS) entry which is preliminary data.</text>
</comment>
<evidence type="ECO:0000256" key="4">
    <source>
        <dbReference type="ARBA" id="ARBA00023239"/>
    </source>
</evidence>
<comment type="similarity">
    <text evidence="2">Belongs to the DeoC/FbaB aldolase family. DeoC type 2 subfamily.</text>
</comment>
<evidence type="ECO:0000313" key="8">
    <source>
        <dbReference type="EMBL" id="MEK0083319.1"/>
    </source>
</evidence>
<dbReference type="SUPFAM" id="SSF51569">
    <property type="entry name" value="Aldolase"/>
    <property type="match status" value="1"/>
</dbReference>
<dbReference type="Gene3D" id="3.20.20.70">
    <property type="entry name" value="Aldolase class I"/>
    <property type="match status" value="1"/>
</dbReference>
<comment type="catalytic activity">
    <reaction evidence="6">
        <text>2-deoxy-D-ribose 5-phosphate = D-glyceraldehyde 3-phosphate + acetaldehyde</text>
        <dbReference type="Rhea" id="RHEA:12821"/>
        <dbReference type="ChEBI" id="CHEBI:15343"/>
        <dbReference type="ChEBI" id="CHEBI:59776"/>
        <dbReference type="ChEBI" id="CHEBI:62877"/>
        <dbReference type="EC" id="4.1.2.4"/>
    </reaction>
</comment>
<dbReference type="PANTHER" id="PTHR10889">
    <property type="entry name" value="DEOXYRIBOSE-PHOSPHATE ALDOLASE"/>
    <property type="match status" value="1"/>
</dbReference>
<evidence type="ECO:0000256" key="1">
    <source>
        <dbReference type="ARBA" id="ARBA00004816"/>
    </source>
</evidence>
<comment type="pathway">
    <text evidence="1">Carbohydrate degradation; 2-deoxy-D-ribose 1-phosphate degradation; D-glyceraldehyde 3-phosphate and acetaldehyde from 2-deoxy-alpha-D-ribose 1-phosphate: step 2/2.</text>
</comment>
<gene>
    <name evidence="8" type="primary">deoC</name>
    <name evidence="8" type="ORF">U1T56_09145</name>
</gene>
<dbReference type="InterPro" id="IPR011343">
    <property type="entry name" value="DeoC"/>
</dbReference>
<evidence type="ECO:0000256" key="6">
    <source>
        <dbReference type="ARBA" id="ARBA00048791"/>
    </source>
</evidence>
<keyword evidence="9" id="KW-1185">Reference proteome</keyword>
<evidence type="ECO:0000313" key="9">
    <source>
        <dbReference type="Proteomes" id="UP001375743"/>
    </source>
</evidence>
<dbReference type="RefSeq" id="WP_418159162.1">
    <property type="nucleotide sequence ID" value="NZ_JBBLZC010000007.1"/>
</dbReference>
<dbReference type="PIRSF" id="PIRSF001357">
    <property type="entry name" value="DeoC"/>
    <property type="match status" value="1"/>
</dbReference>
<evidence type="ECO:0000256" key="2">
    <source>
        <dbReference type="ARBA" id="ARBA00009473"/>
    </source>
</evidence>
<dbReference type="NCBIfam" id="TIGR00126">
    <property type="entry name" value="deoC"/>
    <property type="match status" value="1"/>
</dbReference>
<organism evidence="8 9">
    <name type="scientific">Benzoatithermus flavus</name>
    <dbReference type="NCBI Taxonomy" id="3108223"/>
    <lineage>
        <taxon>Bacteria</taxon>
        <taxon>Pseudomonadati</taxon>
        <taxon>Pseudomonadota</taxon>
        <taxon>Alphaproteobacteria</taxon>
        <taxon>Geminicoccales</taxon>
        <taxon>Geminicoccaceae</taxon>
        <taxon>Benzoatithermus</taxon>
    </lineage>
</organism>
<evidence type="ECO:0000256" key="7">
    <source>
        <dbReference type="NCBIfam" id="TIGR00126"/>
    </source>
</evidence>
<dbReference type="EMBL" id="JBBLZC010000007">
    <property type="protein sequence ID" value="MEK0083319.1"/>
    <property type="molecule type" value="Genomic_DNA"/>
</dbReference>
<dbReference type="GO" id="GO:0004139">
    <property type="term" value="F:deoxyribose-phosphate aldolase activity"/>
    <property type="evidence" value="ECO:0007669"/>
    <property type="project" value="UniProtKB-EC"/>
</dbReference>
<evidence type="ECO:0000256" key="5">
    <source>
        <dbReference type="ARBA" id="ARBA00023270"/>
    </source>
</evidence>
<accession>A0ABU8XQG6</accession>
<evidence type="ECO:0000256" key="3">
    <source>
        <dbReference type="ARBA" id="ARBA00012515"/>
    </source>
</evidence>
<dbReference type="EC" id="4.1.2.4" evidence="3 7"/>